<dbReference type="Pfam" id="PF19529">
    <property type="entry name" value="DUF6057"/>
    <property type="match status" value="1"/>
</dbReference>
<accession>A0A5J4PLP0</accession>
<organism evidence="1">
    <name type="scientific">termite gut metagenome</name>
    <dbReference type="NCBI Taxonomy" id="433724"/>
    <lineage>
        <taxon>unclassified sequences</taxon>
        <taxon>metagenomes</taxon>
        <taxon>organismal metagenomes</taxon>
    </lineage>
</organism>
<proteinExistence type="predicted"/>
<evidence type="ECO:0000313" key="1">
    <source>
        <dbReference type="EMBL" id="KAA6309710.1"/>
    </source>
</evidence>
<dbReference type="InterPro" id="IPR045692">
    <property type="entry name" value="DUF6057"/>
</dbReference>
<feature type="non-terminal residue" evidence="1">
    <location>
        <position position="1"/>
    </location>
</feature>
<name>A0A5J4PLP0_9ZZZZ</name>
<reference evidence="1" key="1">
    <citation type="submission" date="2019-03" db="EMBL/GenBank/DDBJ databases">
        <title>Single cell metagenomics reveals metabolic interactions within the superorganism composed of flagellate Streblomastix strix and complex community of Bacteroidetes bacteria on its surface.</title>
        <authorList>
            <person name="Treitli S.C."/>
            <person name="Kolisko M."/>
            <person name="Husnik F."/>
            <person name="Keeling P."/>
            <person name="Hampl V."/>
        </authorList>
    </citation>
    <scope>NUCLEOTIDE SEQUENCE</scope>
    <source>
        <strain evidence="1">STM</strain>
    </source>
</reference>
<dbReference type="AlphaFoldDB" id="A0A5J4PLP0"/>
<sequence length="61" mass="7189">LLAENTPAYWERFRIANEVVQRFSEYKKQVLAGSRKGNANALSGSLLRSFGNTYWFYYMFK</sequence>
<protein>
    <recommendedName>
        <fullName evidence="2">Glycosyltransferase family 2 protein</fullName>
    </recommendedName>
</protein>
<comment type="caution">
    <text evidence="1">The sequence shown here is derived from an EMBL/GenBank/DDBJ whole genome shotgun (WGS) entry which is preliminary data.</text>
</comment>
<evidence type="ECO:0008006" key="2">
    <source>
        <dbReference type="Google" id="ProtNLM"/>
    </source>
</evidence>
<dbReference type="EMBL" id="SNRY01007808">
    <property type="protein sequence ID" value="KAA6309710.1"/>
    <property type="molecule type" value="Genomic_DNA"/>
</dbReference>
<gene>
    <name evidence="1" type="ORF">EZS27_038852</name>
</gene>